<dbReference type="AlphaFoldDB" id="A0A9D4HEB6"/>
<comment type="caution">
    <text evidence="1">The sequence shown here is derived from an EMBL/GenBank/DDBJ whole genome shotgun (WGS) entry which is preliminary data.</text>
</comment>
<keyword evidence="2" id="KW-1185">Reference proteome</keyword>
<organism evidence="1 2">
    <name type="scientific">Dreissena polymorpha</name>
    <name type="common">Zebra mussel</name>
    <name type="synonym">Mytilus polymorpha</name>
    <dbReference type="NCBI Taxonomy" id="45954"/>
    <lineage>
        <taxon>Eukaryota</taxon>
        <taxon>Metazoa</taxon>
        <taxon>Spiralia</taxon>
        <taxon>Lophotrochozoa</taxon>
        <taxon>Mollusca</taxon>
        <taxon>Bivalvia</taxon>
        <taxon>Autobranchia</taxon>
        <taxon>Heteroconchia</taxon>
        <taxon>Euheterodonta</taxon>
        <taxon>Imparidentia</taxon>
        <taxon>Neoheterodontei</taxon>
        <taxon>Myida</taxon>
        <taxon>Dreissenoidea</taxon>
        <taxon>Dreissenidae</taxon>
        <taxon>Dreissena</taxon>
    </lineage>
</organism>
<name>A0A9D4HEB6_DREPO</name>
<protein>
    <submittedName>
        <fullName evidence="1">Uncharacterized protein</fullName>
    </submittedName>
</protein>
<gene>
    <name evidence="1" type="ORF">DPMN_073651</name>
</gene>
<reference evidence="1" key="1">
    <citation type="journal article" date="2019" name="bioRxiv">
        <title>The Genome of the Zebra Mussel, Dreissena polymorpha: A Resource for Invasive Species Research.</title>
        <authorList>
            <person name="McCartney M.A."/>
            <person name="Auch B."/>
            <person name="Kono T."/>
            <person name="Mallez S."/>
            <person name="Zhang Y."/>
            <person name="Obille A."/>
            <person name="Becker A."/>
            <person name="Abrahante J.E."/>
            <person name="Garbe J."/>
            <person name="Badalamenti J.P."/>
            <person name="Herman A."/>
            <person name="Mangelson H."/>
            <person name="Liachko I."/>
            <person name="Sullivan S."/>
            <person name="Sone E.D."/>
            <person name="Koren S."/>
            <person name="Silverstein K.A.T."/>
            <person name="Beckman K.B."/>
            <person name="Gohl D.M."/>
        </authorList>
    </citation>
    <scope>NUCLEOTIDE SEQUENCE</scope>
    <source>
        <strain evidence="1">Duluth1</strain>
        <tissue evidence="1">Whole animal</tissue>
    </source>
</reference>
<dbReference type="Proteomes" id="UP000828390">
    <property type="component" value="Unassembled WGS sequence"/>
</dbReference>
<dbReference type="EMBL" id="JAIWYP010000014">
    <property type="protein sequence ID" value="KAH3713850.1"/>
    <property type="molecule type" value="Genomic_DNA"/>
</dbReference>
<sequence length="51" mass="5981">MVTERMAAELQRMLDSEDEEEDYGEEESVFNTITLQQGYGIKVHLNLLLYK</sequence>
<evidence type="ECO:0000313" key="1">
    <source>
        <dbReference type="EMBL" id="KAH3713850.1"/>
    </source>
</evidence>
<reference evidence="1" key="2">
    <citation type="submission" date="2020-11" db="EMBL/GenBank/DDBJ databases">
        <authorList>
            <person name="McCartney M.A."/>
            <person name="Auch B."/>
            <person name="Kono T."/>
            <person name="Mallez S."/>
            <person name="Becker A."/>
            <person name="Gohl D.M."/>
            <person name="Silverstein K.A.T."/>
            <person name="Koren S."/>
            <person name="Bechman K.B."/>
            <person name="Herman A."/>
            <person name="Abrahante J.E."/>
            <person name="Garbe J."/>
        </authorList>
    </citation>
    <scope>NUCLEOTIDE SEQUENCE</scope>
    <source>
        <strain evidence="1">Duluth1</strain>
        <tissue evidence="1">Whole animal</tissue>
    </source>
</reference>
<accession>A0A9D4HEB6</accession>
<proteinExistence type="predicted"/>
<evidence type="ECO:0000313" key="2">
    <source>
        <dbReference type="Proteomes" id="UP000828390"/>
    </source>
</evidence>